<name>A0A8M1KRZ8_CLUHA</name>
<dbReference type="InterPro" id="IPR056192">
    <property type="entry name" value="bHLH_NPAS4"/>
</dbReference>
<proteinExistence type="predicted"/>
<dbReference type="CDD" id="cd19697">
    <property type="entry name" value="bHLH-PAS_NPAS4_PASD10"/>
    <property type="match status" value="1"/>
</dbReference>
<reference evidence="11" key="1">
    <citation type="submission" date="2025-08" db="UniProtKB">
        <authorList>
            <consortium name="RefSeq"/>
        </authorList>
    </citation>
    <scope>IDENTIFICATION</scope>
</reference>
<evidence type="ECO:0000256" key="3">
    <source>
        <dbReference type="ARBA" id="ARBA00023125"/>
    </source>
</evidence>
<protein>
    <submittedName>
        <fullName evidence="11">Neuronal PAS domain-containing protein 4B</fullName>
    </submittedName>
</protein>
<keyword evidence="5" id="KW-0804">Transcription</keyword>
<evidence type="ECO:0000313" key="11">
    <source>
        <dbReference type="RefSeq" id="XP_042564434.1"/>
    </source>
</evidence>
<evidence type="ECO:0000256" key="4">
    <source>
        <dbReference type="ARBA" id="ARBA00023159"/>
    </source>
</evidence>
<organism evidence="10 11">
    <name type="scientific">Clupea harengus</name>
    <name type="common">Atlantic herring</name>
    <dbReference type="NCBI Taxonomy" id="7950"/>
    <lineage>
        <taxon>Eukaryota</taxon>
        <taxon>Metazoa</taxon>
        <taxon>Chordata</taxon>
        <taxon>Craniata</taxon>
        <taxon>Vertebrata</taxon>
        <taxon>Euteleostomi</taxon>
        <taxon>Actinopterygii</taxon>
        <taxon>Neopterygii</taxon>
        <taxon>Teleostei</taxon>
        <taxon>Clupei</taxon>
        <taxon>Clupeiformes</taxon>
        <taxon>Clupeoidei</taxon>
        <taxon>Clupeidae</taxon>
        <taxon>Clupea</taxon>
    </lineage>
</organism>
<evidence type="ECO:0000256" key="1">
    <source>
        <dbReference type="ARBA" id="ARBA00022737"/>
    </source>
</evidence>
<feature type="domain" description="PAS" evidence="8">
    <location>
        <begin position="76"/>
        <end position="141"/>
    </location>
</feature>
<gene>
    <name evidence="11" type="primary">npas4b</name>
</gene>
<feature type="region of interest" description="Disordered" evidence="7">
    <location>
        <begin position="748"/>
        <end position="767"/>
    </location>
</feature>
<dbReference type="Pfam" id="PF14598">
    <property type="entry name" value="PAS_11"/>
    <property type="match status" value="1"/>
</dbReference>
<feature type="region of interest" description="Disordered" evidence="7">
    <location>
        <begin position="690"/>
        <end position="717"/>
    </location>
</feature>
<dbReference type="SMART" id="SM00091">
    <property type="entry name" value="PAS"/>
    <property type="match status" value="1"/>
</dbReference>
<dbReference type="OrthoDB" id="9978016at2759"/>
<dbReference type="PANTHER" id="PTHR23043:SF24">
    <property type="entry name" value="NEURONAL PAS DOMAIN-CONTAINING PROTEIN 4"/>
    <property type="match status" value="1"/>
</dbReference>
<keyword evidence="10" id="KW-1185">Reference proteome</keyword>
<sequence>MLRSTKGASKARRDQINAEIRNLKELLPISDADKARISYLHIMSLACMYTRKSVFFSQDMSISARHEERRSGSLLSLDELSELMNSLPGFLLLISSEGKLLYLSDNVAEHLGHSMVDLVSQSDSVFDIIDPNDHFILRSNLVPTTTTDTDRLFRCRFNTSKFIRRQGAGNKLTLVRARCLSLPTSASPYWSSNPVWMCSCSPLEPRTPYPASSMNPLLTPPPDQSFFLACFHSRHARDMKLLDAHDRRDYVFTCLSHWSVEWLRGCIFLYLSVISVYFGSISVYLGYDVGTLRSRSWYSLLHPRDLSHASEKHCALLRESRERRVEMVVRVEALGGSWVWLFMVLQLETGDQPISCLNYVISESEAWSVRQQLCLEQNQLTLYLGGSGGAPYPDSLGLPCQSDPLASPDQVFTPSSSGLSAQSFDFNLPTSSQSSSDELGGAGPLDPRHPHCPPQQQQHLLLHPQEGFAQLGQWSGHTGPLQAKLESSTSSVSSPPFHPNMHLPPLHPLSPLAMPTPQLKGELECTPPYTPRFGGVSSFLFGDEQFGFDAFAAGASATALAGSGLPVTRVTSASCAQPLTTPHLGLPLPPEAARQKPHYGKLPLEHKMAASVEYTTMALPEIRGPLYVDVSHGHYPALPEGLLTPEASPTKQSFTPTFFPKSGREKEIERLEISLLAQYISAVAEGFYDNPLHPKPSDPRHPVAPQQSHQNEPVPAGELYPANAWAAMDFQPVPEESSLFEESIVVDMSPSSPNPLTSSSSSSSSSPFSPFSSSSSCYMQCSPPAPENWPSPCQSQVAQSPIGEYHFSSVQSARCNHPVGGGLLGPGLGEEGEAFSGMDLEMEEVEASMLPTSQSFSIPASPESALPPPTGTTALPAPAPAPGPSCAQSLLEELVAMETVFVADALMPPAVGQHPELYQLPLNSSPYGIYPGEHPHKHRDLHRPRPHLQAASTEGLDVEVVRASTEGVDVEVVRASTEGVDVEVIRASKHLGLLLEHRLDWGRSIKKRDALRLDRQGRRAGSVVDTELDSLMSVAERRILYKLMSVMDNGCH</sequence>
<dbReference type="InterPro" id="IPR011598">
    <property type="entry name" value="bHLH_dom"/>
</dbReference>
<feature type="region of interest" description="Disordered" evidence="7">
    <location>
        <begin position="854"/>
        <end position="884"/>
    </location>
</feature>
<dbReference type="GO" id="GO:0046983">
    <property type="term" value="F:protein dimerization activity"/>
    <property type="evidence" value="ECO:0007669"/>
    <property type="project" value="InterPro"/>
</dbReference>
<dbReference type="RefSeq" id="XP_042564434.1">
    <property type="nucleotide sequence ID" value="XM_042708500.1"/>
</dbReference>
<accession>A0A8M1KRZ8</accession>
<feature type="region of interest" description="Disordered" evidence="7">
    <location>
        <begin position="394"/>
        <end position="456"/>
    </location>
</feature>
<evidence type="ECO:0000256" key="5">
    <source>
        <dbReference type="ARBA" id="ARBA00023163"/>
    </source>
</evidence>
<feature type="domain" description="BHLH" evidence="9">
    <location>
        <begin position="1"/>
        <end position="53"/>
    </location>
</feature>
<keyword evidence="6" id="KW-0539">Nucleus</keyword>
<evidence type="ECO:0000256" key="6">
    <source>
        <dbReference type="ARBA" id="ARBA00023242"/>
    </source>
</evidence>
<feature type="region of interest" description="Disordered" evidence="7">
    <location>
        <begin position="471"/>
        <end position="521"/>
    </location>
</feature>
<keyword evidence="4" id="KW-0010">Activator</keyword>
<dbReference type="PROSITE" id="PS50112">
    <property type="entry name" value="PAS"/>
    <property type="match status" value="1"/>
</dbReference>
<evidence type="ECO:0000259" key="8">
    <source>
        <dbReference type="PROSITE" id="PS50112"/>
    </source>
</evidence>
<dbReference type="Proteomes" id="UP000515152">
    <property type="component" value="Chromosome 8"/>
</dbReference>
<dbReference type="Pfam" id="PF23183">
    <property type="entry name" value="bHLH_NPAS4"/>
    <property type="match status" value="1"/>
</dbReference>
<dbReference type="InterPro" id="IPR000014">
    <property type="entry name" value="PAS"/>
</dbReference>
<dbReference type="CTD" id="100534657"/>
<dbReference type="GeneID" id="105911321"/>
<evidence type="ECO:0000313" key="10">
    <source>
        <dbReference type="Proteomes" id="UP000515152"/>
    </source>
</evidence>
<dbReference type="GO" id="GO:0000977">
    <property type="term" value="F:RNA polymerase II transcription regulatory region sequence-specific DNA binding"/>
    <property type="evidence" value="ECO:0007669"/>
    <property type="project" value="TreeGrafter"/>
</dbReference>
<dbReference type="GO" id="GO:0000981">
    <property type="term" value="F:DNA-binding transcription factor activity, RNA polymerase II-specific"/>
    <property type="evidence" value="ECO:0007669"/>
    <property type="project" value="TreeGrafter"/>
</dbReference>
<feature type="compositionally biased region" description="Low complexity" evidence="7">
    <location>
        <begin position="487"/>
        <end position="515"/>
    </location>
</feature>
<evidence type="ECO:0000256" key="2">
    <source>
        <dbReference type="ARBA" id="ARBA00023015"/>
    </source>
</evidence>
<evidence type="ECO:0000259" key="9">
    <source>
        <dbReference type="PROSITE" id="PS50888"/>
    </source>
</evidence>
<dbReference type="AlphaFoldDB" id="A0A8M1KRZ8"/>
<dbReference type="PANTHER" id="PTHR23043">
    <property type="entry name" value="HYPOXIA-INDUCIBLE FACTOR 1 ALPHA"/>
    <property type="match status" value="1"/>
</dbReference>
<keyword evidence="3" id="KW-0238">DNA-binding</keyword>
<dbReference type="KEGG" id="char:105911321"/>
<evidence type="ECO:0000256" key="7">
    <source>
        <dbReference type="SAM" id="MobiDB-lite"/>
    </source>
</evidence>
<dbReference type="PROSITE" id="PS50888">
    <property type="entry name" value="BHLH"/>
    <property type="match status" value="1"/>
</dbReference>
<keyword evidence="1" id="KW-0677">Repeat</keyword>
<feature type="compositionally biased region" description="Low complexity" evidence="7">
    <location>
        <begin position="749"/>
        <end position="767"/>
    </location>
</feature>
<feature type="compositionally biased region" description="Polar residues" evidence="7">
    <location>
        <begin position="410"/>
        <end position="437"/>
    </location>
</feature>
<keyword evidence="2" id="KW-0805">Transcription regulation</keyword>